<keyword evidence="2" id="KW-1185">Reference proteome</keyword>
<evidence type="ECO:0000313" key="1">
    <source>
        <dbReference type="EMBL" id="CAG8677845.1"/>
    </source>
</evidence>
<organism evidence="1 2">
    <name type="scientific">Acaulospora colombiana</name>
    <dbReference type="NCBI Taxonomy" id="27376"/>
    <lineage>
        <taxon>Eukaryota</taxon>
        <taxon>Fungi</taxon>
        <taxon>Fungi incertae sedis</taxon>
        <taxon>Mucoromycota</taxon>
        <taxon>Glomeromycotina</taxon>
        <taxon>Glomeromycetes</taxon>
        <taxon>Diversisporales</taxon>
        <taxon>Acaulosporaceae</taxon>
        <taxon>Acaulospora</taxon>
    </lineage>
</organism>
<dbReference type="EMBL" id="CAJVPT010026040">
    <property type="protein sequence ID" value="CAG8677845.1"/>
    <property type="molecule type" value="Genomic_DNA"/>
</dbReference>
<comment type="caution">
    <text evidence="1">The sequence shown here is derived from an EMBL/GenBank/DDBJ whole genome shotgun (WGS) entry which is preliminary data.</text>
</comment>
<name>A0ACA9P0D4_9GLOM</name>
<accession>A0ACA9P0D4</accession>
<dbReference type="Proteomes" id="UP000789525">
    <property type="component" value="Unassembled WGS sequence"/>
</dbReference>
<evidence type="ECO:0000313" key="2">
    <source>
        <dbReference type="Proteomes" id="UP000789525"/>
    </source>
</evidence>
<protein>
    <submittedName>
        <fullName evidence="1">4158_t:CDS:1</fullName>
    </submittedName>
</protein>
<feature type="non-terminal residue" evidence="1">
    <location>
        <position position="754"/>
    </location>
</feature>
<proteinExistence type="predicted"/>
<reference evidence="1" key="1">
    <citation type="submission" date="2021-06" db="EMBL/GenBank/DDBJ databases">
        <authorList>
            <person name="Kallberg Y."/>
            <person name="Tangrot J."/>
            <person name="Rosling A."/>
        </authorList>
    </citation>
    <scope>NUCLEOTIDE SEQUENCE</scope>
    <source>
        <strain evidence="1">CL356</strain>
    </source>
</reference>
<gene>
    <name evidence="1" type="ORF">ACOLOM_LOCUS9218</name>
</gene>
<sequence length="754" mass="81696">MVHRAQDSRLLTQLLKSDKEYSYALNGLLTTSQSSLAALNAYASSCPPTHAQPLLGVVTALSAAEDAFKAYVMAVDAWRADLKRVRRAEEVVANVLRDREILIGKLIKVSNKKSTRDSVGLATPFANDPTLALNPAAINGSASNVTLTSGNAKLNHAQAELQACEAHLALKEKELETTREEAIKRGLERRCKALVTCGWAWGERGKQALRALDSLANEHSNEHEKSAPRSSEHNDSQLSSVTPSQSASQIAGIVTSDESPARSSMSKPIPIPSSPLHARQHSVAMPEPEPEFKLSIRPAHSIDDHDHIHDSIPSSKPVDSSRRKSRRDGDSSEEDLSKGVLQVHENDPFGKRASSGFRSEHASSKLSNVTHSRTLRRPDSKKYESPKIGFPLVDPEGSQRKAKHSSDLGPRTNFPSSSPQEEKFNPQPLHRKRSTSFSLMGGISGLFKGKKRSSSIERSYPLPTNTGGWHTRTDKNLLSSRRGRTSSSEEELPSTLIRKAKQSEQAPIADNSSINSETRKLTKRTSTGASRFRRSSIRDNDPPSKYKIVEQPVNASLVRSESFSSKKSDKISTESSRETARETAANTAMNAGTTRRSSMPPERTNSEIRGRAEPTSSRHQSVDGAKSLEGPRSELAKLNERLKKLEEVESELRKIQSSPMPVLSADKLEVVKAPPSIIQAPLLFHATPATSFGGEPATSPRVSTLKSATSPPGSPGKTPNRLSSSSAGGLPTSPTGGANLKARSSVSSRDSVPL</sequence>